<dbReference type="InterPro" id="IPR029058">
    <property type="entry name" value="AB_hydrolase_fold"/>
</dbReference>
<reference evidence="2" key="2">
    <citation type="submission" date="2020-09" db="EMBL/GenBank/DDBJ databases">
        <authorList>
            <person name="Sun Q."/>
            <person name="Zhou Y."/>
        </authorList>
    </citation>
    <scope>NUCLEOTIDE SEQUENCE</scope>
    <source>
        <strain evidence="2">CGMCC 1.15388</strain>
    </source>
</reference>
<dbReference type="SUPFAM" id="SSF53474">
    <property type="entry name" value="alpha/beta-Hydrolases"/>
    <property type="match status" value="1"/>
</dbReference>
<accession>A0A917ARK3</accession>
<comment type="caution">
    <text evidence="2">The sequence shown here is derived from an EMBL/GenBank/DDBJ whole genome shotgun (WGS) entry which is preliminary data.</text>
</comment>
<evidence type="ECO:0000313" key="3">
    <source>
        <dbReference type="Proteomes" id="UP000633136"/>
    </source>
</evidence>
<keyword evidence="3" id="KW-1185">Reference proteome</keyword>
<dbReference type="RefSeq" id="WP_229658806.1">
    <property type="nucleotide sequence ID" value="NZ_BMIS01000003.1"/>
</dbReference>
<dbReference type="AlphaFoldDB" id="A0A917ARK3"/>
<dbReference type="Gene3D" id="3.40.50.1820">
    <property type="entry name" value="alpha/beta hydrolase"/>
    <property type="match status" value="1"/>
</dbReference>
<dbReference type="PANTHER" id="PTHR12277:SF79">
    <property type="entry name" value="XAA-PRO DIPEPTIDYL-PEPTIDASE-RELATED"/>
    <property type="match status" value="1"/>
</dbReference>
<dbReference type="EMBL" id="BMIS01000003">
    <property type="protein sequence ID" value="GGE64901.1"/>
    <property type="molecule type" value="Genomic_DNA"/>
</dbReference>
<proteinExistence type="predicted"/>
<evidence type="ECO:0000313" key="2">
    <source>
        <dbReference type="EMBL" id="GGE64901.1"/>
    </source>
</evidence>
<dbReference type="Proteomes" id="UP000633136">
    <property type="component" value="Unassembled WGS sequence"/>
</dbReference>
<name>A0A917ARK3_9MICC</name>
<dbReference type="InterPro" id="IPR022742">
    <property type="entry name" value="Hydrolase_4"/>
</dbReference>
<evidence type="ECO:0000259" key="1">
    <source>
        <dbReference type="Pfam" id="PF12146"/>
    </source>
</evidence>
<reference evidence="2" key="1">
    <citation type="journal article" date="2014" name="Int. J. Syst. Evol. Microbiol.">
        <title>Complete genome sequence of Corynebacterium casei LMG S-19264T (=DSM 44701T), isolated from a smear-ripened cheese.</title>
        <authorList>
            <consortium name="US DOE Joint Genome Institute (JGI-PGF)"/>
            <person name="Walter F."/>
            <person name="Albersmeier A."/>
            <person name="Kalinowski J."/>
            <person name="Ruckert C."/>
        </authorList>
    </citation>
    <scope>NUCLEOTIDE SEQUENCE</scope>
    <source>
        <strain evidence="2">CGMCC 1.15388</strain>
    </source>
</reference>
<feature type="domain" description="Serine aminopeptidase S33" evidence="1">
    <location>
        <begin position="73"/>
        <end position="174"/>
    </location>
</feature>
<protein>
    <recommendedName>
        <fullName evidence="1">Serine aminopeptidase S33 domain-containing protein</fullName>
    </recommendedName>
</protein>
<organism evidence="2 3">
    <name type="scientific">Nesterenkonia cremea</name>
    <dbReference type="NCBI Taxonomy" id="1882340"/>
    <lineage>
        <taxon>Bacteria</taxon>
        <taxon>Bacillati</taxon>
        <taxon>Actinomycetota</taxon>
        <taxon>Actinomycetes</taxon>
        <taxon>Micrococcales</taxon>
        <taxon>Micrococcaceae</taxon>
        <taxon>Nesterenkonia</taxon>
    </lineage>
</organism>
<sequence length="268" mass="28476">MIVTSIIALLMVGGSALVWWGQRSLIYFPGGSAPSVEDALPGAEEVSLSTDDDLELDAWFLSPSSEADRGQAVLYLPGNAGDRSSRSGIATELSERGFGVLLLDYRGFGGNPGSPSEEGLASDARAGVVALEEQDYEPEDLIYMGESLGTGVAARLHHDVPPAGLILRSPFPDLASLGQEHYPLLPVQRMLRDDFPVLEHVSGSEVPTTVIYGDYDEVVPASQSREVADAVGQNLVEELEISGARHNDPVMFGPEVAEAAARLADTID</sequence>
<dbReference type="Pfam" id="PF12146">
    <property type="entry name" value="Hydrolase_4"/>
    <property type="match status" value="1"/>
</dbReference>
<gene>
    <name evidence="2" type="ORF">GCM10011401_10050</name>
</gene>
<dbReference type="PANTHER" id="PTHR12277">
    <property type="entry name" value="ALPHA/BETA HYDROLASE DOMAIN-CONTAINING PROTEIN"/>
    <property type="match status" value="1"/>
</dbReference>